<evidence type="ECO:0000313" key="2">
    <source>
        <dbReference type="Proteomes" id="UP000712600"/>
    </source>
</evidence>
<reference evidence="1" key="1">
    <citation type="submission" date="2019-12" db="EMBL/GenBank/DDBJ databases">
        <title>Genome sequencing and annotation of Brassica cretica.</title>
        <authorList>
            <person name="Studholme D.J."/>
            <person name="Sarris P."/>
        </authorList>
    </citation>
    <scope>NUCLEOTIDE SEQUENCE</scope>
    <source>
        <strain evidence="1">PFS-109/04</strain>
        <tissue evidence="1">Leaf</tissue>
    </source>
</reference>
<sequence length="151" mass="17009">MAPDACTAKPRAPHVLQHGQDTCRTPPLLPDVRRHDWNSCKATHHLTHVEHHALVACAETPRAWSIHLVLLNVRMHVLLPCTATPRASVDTQLSGQWKSRSEHSHQATPCFSVHSSDFGPSGKFLTRDKSRIFFYSHSDVLKIFNKLQTPL</sequence>
<dbReference type="EMBL" id="QGKX02001521">
    <property type="protein sequence ID" value="KAF3512829.1"/>
    <property type="molecule type" value="Genomic_DNA"/>
</dbReference>
<dbReference type="Proteomes" id="UP000712600">
    <property type="component" value="Unassembled WGS sequence"/>
</dbReference>
<organism evidence="1 2">
    <name type="scientific">Brassica cretica</name>
    <name type="common">Mustard</name>
    <dbReference type="NCBI Taxonomy" id="69181"/>
    <lineage>
        <taxon>Eukaryota</taxon>
        <taxon>Viridiplantae</taxon>
        <taxon>Streptophyta</taxon>
        <taxon>Embryophyta</taxon>
        <taxon>Tracheophyta</taxon>
        <taxon>Spermatophyta</taxon>
        <taxon>Magnoliopsida</taxon>
        <taxon>eudicotyledons</taxon>
        <taxon>Gunneridae</taxon>
        <taxon>Pentapetalae</taxon>
        <taxon>rosids</taxon>
        <taxon>malvids</taxon>
        <taxon>Brassicales</taxon>
        <taxon>Brassicaceae</taxon>
        <taxon>Brassiceae</taxon>
        <taxon>Brassica</taxon>
    </lineage>
</organism>
<proteinExistence type="predicted"/>
<evidence type="ECO:0000313" key="1">
    <source>
        <dbReference type="EMBL" id="KAF3512829.1"/>
    </source>
</evidence>
<gene>
    <name evidence="1" type="ORF">F2Q69_00007258</name>
</gene>
<accession>A0A8S9PBH2</accession>
<dbReference type="AlphaFoldDB" id="A0A8S9PBH2"/>
<name>A0A8S9PBH2_BRACR</name>
<protein>
    <submittedName>
        <fullName evidence="1">Uncharacterized protein</fullName>
    </submittedName>
</protein>
<comment type="caution">
    <text evidence="1">The sequence shown here is derived from an EMBL/GenBank/DDBJ whole genome shotgun (WGS) entry which is preliminary data.</text>
</comment>